<keyword evidence="1" id="KW-1133">Transmembrane helix</keyword>
<gene>
    <name evidence="2" type="ORF">WG617_02315</name>
</gene>
<keyword evidence="1" id="KW-0812">Transmembrane</keyword>
<protein>
    <submittedName>
        <fullName evidence="2">Uncharacterized protein</fullName>
    </submittedName>
</protein>
<keyword evidence="3" id="KW-1185">Reference proteome</keyword>
<dbReference type="RefSeq" id="WP_027334861.1">
    <property type="nucleotide sequence ID" value="NZ_CP148067.1"/>
</dbReference>
<dbReference type="NCBIfam" id="NF045955">
    <property type="entry name" value="MHO_4530_fam"/>
    <property type="match status" value="1"/>
</dbReference>
<evidence type="ECO:0000313" key="3">
    <source>
        <dbReference type="Proteomes" id="UP001477443"/>
    </source>
</evidence>
<keyword evidence="1" id="KW-0472">Membrane</keyword>
<accession>A0ABZ2RP96</accession>
<feature type="transmembrane region" description="Helical" evidence="1">
    <location>
        <begin position="12"/>
        <end position="34"/>
    </location>
</feature>
<reference evidence="2" key="1">
    <citation type="submission" date="2024-03" db="EMBL/GenBank/DDBJ databases">
        <title>Complete genome sequence of Mycoplasma felifaucium Z921 isolated from the trachea of a cheetah.</title>
        <authorList>
            <person name="Spergser J."/>
        </authorList>
    </citation>
    <scope>NUCLEOTIDE SEQUENCE [LARGE SCALE GENOMIC DNA]</scope>
    <source>
        <strain evidence="2">Z921</strain>
    </source>
</reference>
<evidence type="ECO:0000256" key="1">
    <source>
        <dbReference type="SAM" id="Phobius"/>
    </source>
</evidence>
<name>A0ABZ2RP96_9BACT</name>
<evidence type="ECO:0000313" key="2">
    <source>
        <dbReference type="EMBL" id="WXL28845.1"/>
    </source>
</evidence>
<organism evidence="2 3">
    <name type="scientific">Mycoplasmopsis felifaucium</name>
    <dbReference type="NCBI Taxonomy" id="35768"/>
    <lineage>
        <taxon>Bacteria</taxon>
        <taxon>Bacillati</taxon>
        <taxon>Mycoplasmatota</taxon>
        <taxon>Mycoplasmoidales</taxon>
        <taxon>Metamycoplasmataceae</taxon>
        <taxon>Mycoplasmopsis</taxon>
    </lineage>
</organism>
<dbReference type="Proteomes" id="UP001477443">
    <property type="component" value="Chromosome"/>
</dbReference>
<dbReference type="EMBL" id="CP148067">
    <property type="protein sequence ID" value="WXL28845.1"/>
    <property type="molecule type" value="Genomic_DNA"/>
</dbReference>
<proteinExistence type="predicted"/>
<sequence>MIGWINNNLSLFIFLILDLVCIIILVSIIFSYMFKSVKLVNNFNTNGLILFKIDTDKKTIIRLSDKSFSNTLNIDDSKYDFDVNNIVTLEDFSNFFDDKSKQLILNYLLSKNHDNRVKIYCNLNIDKFSSSPIYKTFAKMNINLTKTTVLLRFNPTTRSDKIFCSLEWQAKSSYKSKNKFYLVNHGEEKLLFNNKMFCLSYVFAIDEFFFNAGINKTHMSSIINAWDLNKYKGNIYYKNGILQFFIYANSYSKLLKMQNKALIKWNNNKNYWSLNPYYKYTALLSYKCASTFDELKLQNLQAQYLLYNAMNGGDTEKYKAWFIDDNVNISEFNDFSEKLKEYKEKIKNKNLIKEIYNIRTFPENENTNMKVVRCRIAGISNPDMNFFRNIWWYRYKYTHVLNDYILSSENNNDTVFVGTSIADVSNFGKYRRENTVLVLKPSENNFDYSTIEEIIKNISKSSFSKIIQTGLYIDEINEKIFNIIQNYEINYFIVSEELINRTIIDEASMLKLRILIDTIEQSQKALIIYENLPKINQKNITEKLNIKYYLNISY</sequence>